<evidence type="ECO:0000313" key="2">
    <source>
        <dbReference type="Proteomes" id="UP000830768"/>
    </source>
</evidence>
<sequence length="505" mass="56505">MGDARSAMNLSTVNTTDLDEAEEASSNDDTFAWLSEGEISMALGLGEASNEVRRKVGVASRSIYQTTEQWPWEWVGLHPPKCWKLSMVLYLARVLQYVARDTSGSNGPKDKPTFENVRAYIRERAHTRGKLAPLKSSDFGDAVWYFVTRQRESEAAADKKKPGSCGRIQADVEEDQDEEHVDNSIANGEQHSHARDTDNQCDKDNNGQAHKSSEASAPPLSMSNNPGVVAVPEKRVEFKSPNAPHGAVAPSTSSKKRARPEDTSSNPPFAVTGRPSQKRCLGRNESIDESEPVVPPHKDTAATMTEEEELATLHAVVERRQTESGQEATNMMAKAHTLRDKLKDQKISLKAGTIPTFDSRARLESYHLARIESIDKLHMLQQTIEHYQANKSLHATIDHETRELIVTGHERRLNGMNQQLDKAEARVERAQRVVDAEVEEAKKRIEKNEAELRNMEEDMARAENEQKRWLCIKSLAAMEANDPRKVLAGFEKEGQGLLGRLEKRD</sequence>
<accession>A0ACD3YUI3</accession>
<keyword evidence="2" id="KW-1185">Reference proteome</keyword>
<organism evidence="1 2">
    <name type="scientific">Fusarium solani subsp. cucurbitae</name>
    <name type="common">Neocosmosporum cucurbitae</name>
    <dbReference type="NCBI Taxonomy" id="2747967"/>
    <lineage>
        <taxon>Eukaryota</taxon>
        <taxon>Fungi</taxon>
        <taxon>Dikarya</taxon>
        <taxon>Ascomycota</taxon>
        <taxon>Pezizomycotina</taxon>
        <taxon>Sordariomycetes</taxon>
        <taxon>Hypocreomycetidae</taxon>
        <taxon>Hypocreales</taxon>
        <taxon>Nectriaceae</taxon>
        <taxon>Fusarium</taxon>
        <taxon>Fusarium solani species complex</taxon>
    </lineage>
</organism>
<reference evidence="1" key="1">
    <citation type="submission" date="2021-11" db="EMBL/GenBank/DDBJ databases">
        <title>Fusarium solani-melongenae Genome sequencing and assembly.</title>
        <authorList>
            <person name="Xie S."/>
            <person name="Huang L."/>
            <person name="Zhang X."/>
        </authorList>
    </citation>
    <scope>NUCLEOTIDE SEQUENCE</scope>
    <source>
        <strain evidence="1">CRI 24-3</strain>
    </source>
</reference>
<gene>
    <name evidence="1" type="ORF">LCI18_003572</name>
</gene>
<proteinExistence type="predicted"/>
<dbReference type="EMBL" id="CP090032">
    <property type="protein sequence ID" value="UPK92637.1"/>
    <property type="molecule type" value="Genomic_DNA"/>
</dbReference>
<evidence type="ECO:0000313" key="1">
    <source>
        <dbReference type="EMBL" id="UPK92637.1"/>
    </source>
</evidence>
<dbReference type="Proteomes" id="UP000830768">
    <property type="component" value="Chromosome 3"/>
</dbReference>
<name>A0ACD3YUI3_FUSSC</name>
<protein>
    <submittedName>
        <fullName evidence="1">Uncharacterized protein</fullName>
    </submittedName>
</protein>